<gene>
    <name evidence="2" type="ORF">ABL78_6881</name>
</gene>
<protein>
    <submittedName>
        <fullName evidence="2">Uncharacterized protein</fullName>
    </submittedName>
</protein>
<name>A0A0N0P3F2_LEPSE</name>
<feature type="region of interest" description="Disordered" evidence="1">
    <location>
        <begin position="55"/>
        <end position="76"/>
    </location>
</feature>
<comment type="caution">
    <text evidence="2">The sequence shown here is derived from an EMBL/GenBank/DDBJ whole genome shotgun (WGS) entry which is preliminary data.</text>
</comment>
<dbReference type="EMBL" id="LJSK01000293">
    <property type="protein sequence ID" value="KPI84056.1"/>
    <property type="molecule type" value="Genomic_DNA"/>
</dbReference>
<evidence type="ECO:0000313" key="3">
    <source>
        <dbReference type="Proteomes" id="UP000038009"/>
    </source>
</evidence>
<evidence type="ECO:0000256" key="1">
    <source>
        <dbReference type="SAM" id="MobiDB-lite"/>
    </source>
</evidence>
<proteinExistence type="predicted"/>
<dbReference type="AlphaFoldDB" id="A0A0N0P3F2"/>
<dbReference type="Proteomes" id="UP000038009">
    <property type="component" value="Unassembled WGS sequence"/>
</dbReference>
<keyword evidence="3" id="KW-1185">Reference proteome</keyword>
<accession>A0A0N0P3F2</accession>
<sequence length="326" mass="35303">MHNLPVLPVGSQGERASDLWVTRTREPAPQKRLSALGRKPLMATSELYGLPASAGRVGARSGNVTDRHQGLMSHKTRPHTAEAAYVSLFADKFSGSRNLHSSLTSSAPANQMIDVDAQLADFVSSSLMPVSCRVTGNQQLSGHSRDDGNMRPAAAELLPLQPAMNCGVNASSPGVAGVIPSATAAAEKRNLQVTAPARFELASAENGDVVEHDALAGLAYWNAENPKTVPYTKPSTLLEAKEHHECRLFRRYSHNYEKLVADTAHSIGGEIAASIQASHKTFKAAYDAEECKPIQKRSFYTGKAVDWKKTLREQQSEMKSMAKRTQ</sequence>
<organism evidence="2 3">
    <name type="scientific">Leptomonas seymouri</name>
    <dbReference type="NCBI Taxonomy" id="5684"/>
    <lineage>
        <taxon>Eukaryota</taxon>
        <taxon>Discoba</taxon>
        <taxon>Euglenozoa</taxon>
        <taxon>Kinetoplastea</taxon>
        <taxon>Metakinetoplastina</taxon>
        <taxon>Trypanosomatida</taxon>
        <taxon>Trypanosomatidae</taxon>
        <taxon>Leishmaniinae</taxon>
        <taxon>Leptomonas</taxon>
    </lineage>
</organism>
<evidence type="ECO:0000313" key="2">
    <source>
        <dbReference type="EMBL" id="KPI84056.1"/>
    </source>
</evidence>
<dbReference type="VEuPathDB" id="TriTrypDB:Lsey_0293_0010"/>
<dbReference type="OrthoDB" id="268040at2759"/>
<reference evidence="2 3" key="1">
    <citation type="journal article" date="2015" name="PLoS Pathog.">
        <title>Leptomonas seymouri: Adaptations to the Dixenous Life Cycle Analyzed by Genome Sequencing, Transcriptome Profiling and Co-infection with Leishmania donovani.</title>
        <authorList>
            <person name="Kraeva N."/>
            <person name="Butenko A."/>
            <person name="Hlavacova J."/>
            <person name="Kostygov A."/>
            <person name="Myskova J."/>
            <person name="Grybchuk D."/>
            <person name="Lestinova T."/>
            <person name="Votypka J."/>
            <person name="Volf P."/>
            <person name="Opperdoes F."/>
            <person name="Flegontov P."/>
            <person name="Lukes J."/>
            <person name="Yurchenko V."/>
        </authorList>
    </citation>
    <scope>NUCLEOTIDE SEQUENCE [LARGE SCALE GENOMIC DNA]</scope>
    <source>
        <strain evidence="2 3">ATCC 30220</strain>
    </source>
</reference>